<dbReference type="EMBL" id="NGFP01000086">
    <property type="protein sequence ID" value="OUC95199.1"/>
    <property type="molecule type" value="Genomic_DNA"/>
</dbReference>
<gene>
    <name evidence="2" type="ORF">CA984_19465</name>
</gene>
<feature type="transmembrane region" description="Helical" evidence="1">
    <location>
        <begin position="37"/>
        <end position="60"/>
    </location>
</feature>
<feature type="transmembrane region" description="Helical" evidence="1">
    <location>
        <begin position="67"/>
        <end position="86"/>
    </location>
</feature>
<comment type="caution">
    <text evidence="2">The sequence shown here is derived from an EMBL/GenBank/DDBJ whole genome shotgun (WGS) entry which is preliminary data.</text>
</comment>
<evidence type="ECO:0000313" key="2">
    <source>
        <dbReference type="EMBL" id="OUC95199.1"/>
    </source>
</evidence>
<keyword evidence="3" id="KW-1185">Reference proteome</keyword>
<evidence type="ECO:0000313" key="3">
    <source>
        <dbReference type="Proteomes" id="UP000194761"/>
    </source>
</evidence>
<reference evidence="2 3" key="1">
    <citation type="submission" date="2017-05" db="EMBL/GenBank/DDBJ databases">
        <title>Biotechnological potential of actinobacteria isolated from South African environments.</title>
        <authorList>
            <person name="Le Roes-Hill M."/>
            <person name="Prins A."/>
            <person name="Durrell K.A."/>
        </authorList>
    </citation>
    <scope>NUCLEOTIDE SEQUENCE [LARGE SCALE GENOMIC DNA]</scope>
    <source>
        <strain evidence="2">M26</strain>
    </source>
</reference>
<evidence type="ECO:0000256" key="1">
    <source>
        <dbReference type="SAM" id="Phobius"/>
    </source>
</evidence>
<dbReference type="Pfam" id="PF11222">
    <property type="entry name" value="DUF3017"/>
    <property type="match status" value="1"/>
</dbReference>
<dbReference type="AlphaFoldDB" id="A0A243RJY1"/>
<proteinExistence type="predicted"/>
<evidence type="ECO:0008006" key="4">
    <source>
        <dbReference type="Google" id="ProtNLM"/>
    </source>
</evidence>
<protein>
    <recommendedName>
        <fullName evidence="4">DUF3017 domain-containing protein</fullName>
    </recommendedName>
</protein>
<dbReference type="InterPro" id="IPR021385">
    <property type="entry name" value="DUF3017"/>
</dbReference>
<keyword evidence="1" id="KW-1133">Transmembrane helix</keyword>
<dbReference type="Proteomes" id="UP000194761">
    <property type="component" value="Unassembled WGS sequence"/>
</dbReference>
<keyword evidence="1" id="KW-0472">Membrane</keyword>
<keyword evidence="1" id="KW-0812">Transmembrane</keyword>
<sequence>MGTVSTTEDRWGPYPLVLVGAVLAVTFAVLFDVEWGGFSLGVVMTLGAMFRLTGGGLLAIRTRTTDTVTLAAFGVALMAGSLVLQYPSLMPL</sequence>
<feature type="transmembrane region" description="Helical" evidence="1">
    <location>
        <begin position="12"/>
        <end position="31"/>
    </location>
</feature>
<name>A0A243RJY1_9ACTN</name>
<accession>A0A243RJY1</accession>
<organism evidence="2 3">
    <name type="scientific">Streptosporangium minutum</name>
    <dbReference type="NCBI Taxonomy" id="569862"/>
    <lineage>
        <taxon>Bacteria</taxon>
        <taxon>Bacillati</taxon>
        <taxon>Actinomycetota</taxon>
        <taxon>Actinomycetes</taxon>
        <taxon>Streptosporangiales</taxon>
        <taxon>Streptosporangiaceae</taxon>
        <taxon>Streptosporangium</taxon>
    </lineage>
</organism>